<name>A0A3P8V5K1_CYNSE</name>
<evidence type="ECO:0000256" key="1">
    <source>
        <dbReference type="SAM" id="SignalP"/>
    </source>
</evidence>
<feature type="chain" id="PRO_5018168225" evidence="1">
    <location>
        <begin position="19"/>
        <end position="63"/>
    </location>
</feature>
<reference evidence="2" key="3">
    <citation type="submission" date="2025-09" db="UniProtKB">
        <authorList>
            <consortium name="Ensembl"/>
        </authorList>
    </citation>
    <scope>IDENTIFICATION</scope>
</reference>
<evidence type="ECO:0000313" key="2">
    <source>
        <dbReference type="Ensembl" id="ENSCSEP00000009837.1"/>
    </source>
</evidence>
<sequence>MSIIVTLILISEVPVLGGFPPSIAVSVSSITSCFSLSRAFCNTNSADTLYQLPSGLVVITGAL</sequence>
<accession>A0A3P8V5K1</accession>
<dbReference type="Proteomes" id="UP000265120">
    <property type="component" value="Chromosome 15"/>
</dbReference>
<proteinExistence type="predicted"/>
<feature type="signal peptide" evidence="1">
    <location>
        <begin position="1"/>
        <end position="18"/>
    </location>
</feature>
<dbReference type="OMA" id="PLKPFAW"/>
<dbReference type="AlphaFoldDB" id="A0A3P8V5K1"/>
<protein>
    <submittedName>
        <fullName evidence="2">Uncharacterized protein</fullName>
    </submittedName>
</protein>
<reference evidence="2 3" key="1">
    <citation type="journal article" date="2014" name="Nat. Genet.">
        <title>Whole-genome sequence of a flatfish provides insights into ZW sex chromosome evolution and adaptation to a benthic lifestyle.</title>
        <authorList>
            <person name="Chen S."/>
            <person name="Zhang G."/>
            <person name="Shao C."/>
            <person name="Huang Q."/>
            <person name="Liu G."/>
            <person name="Zhang P."/>
            <person name="Song W."/>
            <person name="An N."/>
            <person name="Chalopin D."/>
            <person name="Volff J.N."/>
            <person name="Hong Y."/>
            <person name="Li Q."/>
            <person name="Sha Z."/>
            <person name="Zhou H."/>
            <person name="Xie M."/>
            <person name="Yu Q."/>
            <person name="Liu Y."/>
            <person name="Xiang H."/>
            <person name="Wang N."/>
            <person name="Wu K."/>
            <person name="Yang C."/>
            <person name="Zhou Q."/>
            <person name="Liao X."/>
            <person name="Yang L."/>
            <person name="Hu Q."/>
            <person name="Zhang J."/>
            <person name="Meng L."/>
            <person name="Jin L."/>
            <person name="Tian Y."/>
            <person name="Lian J."/>
            <person name="Yang J."/>
            <person name="Miao G."/>
            <person name="Liu S."/>
            <person name="Liang Z."/>
            <person name="Yan F."/>
            <person name="Li Y."/>
            <person name="Sun B."/>
            <person name="Zhang H."/>
            <person name="Zhang J."/>
            <person name="Zhu Y."/>
            <person name="Du M."/>
            <person name="Zhao Y."/>
            <person name="Schartl M."/>
            <person name="Tang Q."/>
            <person name="Wang J."/>
        </authorList>
    </citation>
    <scope>NUCLEOTIDE SEQUENCE</scope>
</reference>
<evidence type="ECO:0000313" key="3">
    <source>
        <dbReference type="Proteomes" id="UP000265120"/>
    </source>
</evidence>
<dbReference type="InParanoid" id="A0A3P8V5K1"/>
<keyword evidence="3" id="KW-1185">Reference proteome</keyword>
<organism evidence="2 3">
    <name type="scientific">Cynoglossus semilaevis</name>
    <name type="common">Tongue sole</name>
    <dbReference type="NCBI Taxonomy" id="244447"/>
    <lineage>
        <taxon>Eukaryota</taxon>
        <taxon>Metazoa</taxon>
        <taxon>Chordata</taxon>
        <taxon>Craniata</taxon>
        <taxon>Vertebrata</taxon>
        <taxon>Euteleostomi</taxon>
        <taxon>Actinopterygii</taxon>
        <taxon>Neopterygii</taxon>
        <taxon>Teleostei</taxon>
        <taxon>Neoteleostei</taxon>
        <taxon>Acanthomorphata</taxon>
        <taxon>Carangaria</taxon>
        <taxon>Pleuronectiformes</taxon>
        <taxon>Pleuronectoidei</taxon>
        <taxon>Cynoglossidae</taxon>
        <taxon>Cynoglossinae</taxon>
        <taxon>Cynoglossus</taxon>
    </lineage>
</organism>
<dbReference type="Ensembl" id="ENSCSET00000009951.1">
    <property type="protein sequence ID" value="ENSCSEP00000009837.1"/>
    <property type="gene ID" value="ENSCSEG00000006313.1"/>
</dbReference>
<reference evidence="2" key="2">
    <citation type="submission" date="2025-08" db="UniProtKB">
        <authorList>
            <consortium name="Ensembl"/>
        </authorList>
    </citation>
    <scope>IDENTIFICATION</scope>
</reference>
<dbReference type="GeneTree" id="ENSGT01150000290135"/>
<keyword evidence="1" id="KW-0732">Signal</keyword>